<evidence type="ECO:0000256" key="1">
    <source>
        <dbReference type="ARBA" id="ARBA00001962"/>
    </source>
</evidence>
<keyword evidence="5" id="KW-1185">Reference proteome</keyword>
<evidence type="ECO:0008006" key="6">
    <source>
        <dbReference type="Google" id="ProtNLM"/>
    </source>
</evidence>
<organism evidence="4 5">
    <name type="scientific">Halteria grandinella</name>
    <dbReference type="NCBI Taxonomy" id="5974"/>
    <lineage>
        <taxon>Eukaryota</taxon>
        <taxon>Sar</taxon>
        <taxon>Alveolata</taxon>
        <taxon>Ciliophora</taxon>
        <taxon>Intramacronucleata</taxon>
        <taxon>Spirotrichea</taxon>
        <taxon>Stichotrichia</taxon>
        <taxon>Sporadotrichida</taxon>
        <taxon>Halteriidae</taxon>
        <taxon>Halteria</taxon>
    </lineage>
</organism>
<protein>
    <recommendedName>
        <fullName evidence="6">Phytanoyl-CoA dioxygenase</fullName>
    </recommendedName>
</protein>
<comment type="cofactor">
    <cofactor evidence="1">
        <name>Fe cation</name>
        <dbReference type="ChEBI" id="CHEBI:24875"/>
    </cofactor>
</comment>
<evidence type="ECO:0000313" key="5">
    <source>
        <dbReference type="Proteomes" id="UP000785679"/>
    </source>
</evidence>
<evidence type="ECO:0000256" key="2">
    <source>
        <dbReference type="ARBA" id="ARBA00022723"/>
    </source>
</evidence>
<dbReference type="Pfam" id="PF05721">
    <property type="entry name" value="PhyH"/>
    <property type="match status" value="1"/>
</dbReference>
<proteinExistence type="predicted"/>
<dbReference type="EMBL" id="RRYP01012008">
    <property type="protein sequence ID" value="TNV77382.1"/>
    <property type="molecule type" value="Genomic_DNA"/>
</dbReference>
<dbReference type="InterPro" id="IPR008775">
    <property type="entry name" value="Phytyl_CoA_dOase-like"/>
</dbReference>
<keyword evidence="3" id="KW-0408">Iron</keyword>
<evidence type="ECO:0000256" key="3">
    <source>
        <dbReference type="ARBA" id="ARBA00023004"/>
    </source>
</evidence>
<gene>
    <name evidence="4" type="ORF">FGO68_gene1960</name>
</gene>
<keyword evidence="2" id="KW-0479">Metal-binding</keyword>
<name>A0A8J8NLG5_HALGN</name>
<sequence>MNSKNILTRTYSSASSLQYGVNILKKHEEACLNRLLKQMTQDKVAQYKRDGYAVLQEVFDKETITAVKNRMGEIVNEIDLSSENATKIAVFSTENSNKQLREDYFLDSAWKIKPFFESDAIGPEGKLQVDQTVAFNKMGHNMHDLDPIFRQFSYSIIMRNILFKAMHFVNPLVVQSMYIFKNARIGGVVEPHKDDSYLITEPRSCQGIWVGFDEATKDNGCLWGVPGSHSQPPKHYMKVKANEKTGIRQTFMDPEVPSFEYSTEGAVALETAPGSIVLINGSFTHFSEKNTSADKQRHAYTLHIVESANDVKYASTNWIQRPKDMPFIQVRKDDII</sequence>
<comment type="caution">
    <text evidence="4">The sequence shown here is derived from an EMBL/GenBank/DDBJ whole genome shotgun (WGS) entry which is preliminary data.</text>
</comment>
<dbReference type="AlphaFoldDB" id="A0A8J8NLG5"/>
<dbReference type="Gene3D" id="2.60.120.620">
    <property type="entry name" value="q2cbj1_9rhob like domain"/>
    <property type="match status" value="1"/>
</dbReference>
<dbReference type="GO" id="GO:0046872">
    <property type="term" value="F:metal ion binding"/>
    <property type="evidence" value="ECO:0007669"/>
    <property type="project" value="UniProtKB-KW"/>
</dbReference>
<dbReference type="Proteomes" id="UP000785679">
    <property type="component" value="Unassembled WGS sequence"/>
</dbReference>
<dbReference type="PANTHER" id="PTHR20883">
    <property type="entry name" value="PHYTANOYL-COA DIOXYGENASE DOMAIN CONTAINING 1"/>
    <property type="match status" value="1"/>
</dbReference>
<dbReference type="SUPFAM" id="SSF51197">
    <property type="entry name" value="Clavaminate synthase-like"/>
    <property type="match status" value="1"/>
</dbReference>
<dbReference type="PANTHER" id="PTHR20883:SF15">
    <property type="entry name" value="PHYTANOYL-COA DIOXYGENASE DOMAIN-CONTAINING PROTEIN 1"/>
    <property type="match status" value="1"/>
</dbReference>
<evidence type="ECO:0000313" key="4">
    <source>
        <dbReference type="EMBL" id="TNV77382.1"/>
    </source>
</evidence>
<dbReference type="OrthoDB" id="445007at2759"/>
<reference evidence="4" key="1">
    <citation type="submission" date="2019-06" db="EMBL/GenBank/DDBJ databases">
        <authorList>
            <person name="Zheng W."/>
        </authorList>
    </citation>
    <scope>NUCLEOTIDE SEQUENCE</scope>
    <source>
        <strain evidence="4">QDHG01</strain>
    </source>
</reference>
<accession>A0A8J8NLG5</accession>